<feature type="region of interest" description="Disordered" evidence="7">
    <location>
        <begin position="939"/>
        <end position="991"/>
    </location>
</feature>
<dbReference type="OrthoDB" id="2341546at2759"/>
<feature type="compositionally biased region" description="Polar residues" evidence="7">
    <location>
        <begin position="626"/>
        <end position="636"/>
    </location>
</feature>
<dbReference type="InterPro" id="IPR051089">
    <property type="entry name" value="prtT"/>
</dbReference>
<feature type="region of interest" description="Disordered" evidence="7">
    <location>
        <begin position="667"/>
        <end position="897"/>
    </location>
</feature>
<evidence type="ECO:0000259" key="8">
    <source>
        <dbReference type="Pfam" id="PF04082"/>
    </source>
</evidence>
<feature type="compositionally biased region" description="Basic and acidic residues" evidence="7">
    <location>
        <begin position="130"/>
        <end position="142"/>
    </location>
</feature>
<dbReference type="GO" id="GO:0000981">
    <property type="term" value="F:DNA-binding transcription factor activity, RNA polymerase II-specific"/>
    <property type="evidence" value="ECO:0007669"/>
    <property type="project" value="TreeGrafter"/>
</dbReference>
<feature type="region of interest" description="Disordered" evidence="7">
    <location>
        <begin position="1057"/>
        <end position="1085"/>
    </location>
</feature>
<dbReference type="GO" id="GO:0000976">
    <property type="term" value="F:transcription cis-regulatory region binding"/>
    <property type="evidence" value="ECO:0007669"/>
    <property type="project" value="TreeGrafter"/>
</dbReference>
<keyword evidence="4" id="KW-0804">Transcription</keyword>
<feature type="domain" description="Xylanolytic transcriptional activator regulatory" evidence="8">
    <location>
        <begin position="1758"/>
        <end position="1922"/>
    </location>
</feature>
<dbReference type="GO" id="GO:0005634">
    <property type="term" value="C:nucleus"/>
    <property type="evidence" value="ECO:0007669"/>
    <property type="project" value="UniProtKB-SubCell"/>
</dbReference>
<dbReference type="Proteomes" id="UP000242877">
    <property type="component" value="Unassembled WGS sequence"/>
</dbReference>
<protein>
    <submittedName>
        <fullName evidence="9">C6 zinc finger domain protein</fullName>
    </submittedName>
</protein>
<feature type="region of interest" description="Disordered" evidence="7">
    <location>
        <begin position="217"/>
        <end position="338"/>
    </location>
</feature>
<feature type="compositionally biased region" description="Pro residues" evidence="7">
    <location>
        <begin position="16"/>
        <end position="28"/>
    </location>
</feature>
<feature type="compositionally biased region" description="Basic and acidic residues" evidence="7">
    <location>
        <begin position="1"/>
        <end position="10"/>
    </location>
</feature>
<keyword evidence="3" id="KW-0238">DNA-binding</keyword>
<feature type="compositionally biased region" description="Basic and acidic residues" evidence="7">
    <location>
        <begin position="313"/>
        <end position="325"/>
    </location>
</feature>
<feature type="compositionally biased region" description="Basic and acidic residues" evidence="7">
    <location>
        <begin position="949"/>
        <end position="958"/>
    </location>
</feature>
<feature type="region of interest" description="Disordered" evidence="7">
    <location>
        <begin position="1616"/>
        <end position="1693"/>
    </location>
</feature>
<name>A0A162I4P6_9EURO</name>
<feature type="region of interest" description="Disordered" evidence="7">
    <location>
        <begin position="1286"/>
        <end position="1392"/>
    </location>
</feature>
<feature type="compositionally biased region" description="Polar residues" evidence="7">
    <location>
        <begin position="1654"/>
        <end position="1671"/>
    </location>
</feature>
<feature type="region of interest" description="Disordered" evidence="7">
    <location>
        <begin position="1508"/>
        <end position="1530"/>
    </location>
</feature>
<evidence type="ECO:0000256" key="1">
    <source>
        <dbReference type="ARBA" id="ARBA00004123"/>
    </source>
</evidence>
<keyword evidence="5" id="KW-0539">Nucleus</keyword>
<dbReference type="GO" id="GO:0006351">
    <property type="term" value="P:DNA-templated transcription"/>
    <property type="evidence" value="ECO:0007669"/>
    <property type="project" value="InterPro"/>
</dbReference>
<comment type="caution">
    <text evidence="9">The sequence shown here is derived from an EMBL/GenBank/DDBJ whole genome shotgun (WGS) entry which is preliminary data.</text>
</comment>
<organism evidence="9 10">
    <name type="scientific">Ascosphaera apis ARSEF 7405</name>
    <dbReference type="NCBI Taxonomy" id="392613"/>
    <lineage>
        <taxon>Eukaryota</taxon>
        <taxon>Fungi</taxon>
        <taxon>Dikarya</taxon>
        <taxon>Ascomycota</taxon>
        <taxon>Pezizomycotina</taxon>
        <taxon>Eurotiomycetes</taxon>
        <taxon>Eurotiomycetidae</taxon>
        <taxon>Onygenales</taxon>
        <taxon>Ascosphaeraceae</taxon>
        <taxon>Ascosphaera</taxon>
    </lineage>
</organism>
<keyword evidence="6" id="KW-0175">Coiled coil</keyword>
<feature type="compositionally biased region" description="Low complexity" evidence="7">
    <location>
        <begin position="1354"/>
        <end position="1368"/>
    </location>
</feature>
<evidence type="ECO:0000313" key="9">
    <source>
        <dbReference type="EMBL" id="KZZ88573.1"/>
    </source>
</evidence>
<feature type="compositionally biased region" description="Low complexity" evidence="7">
    <location>
        <begin position="780"/>
        <end position="794"/>
    </location>
</feature>
<evidence type="ECO:0000256" key="7">
    <source>
        <dbReference type="SAM" id="MobiDB-lite"/>
    </source>
</evidence>
<dbReference type="CDD" id="cd12148">
    <property type="entry name" value="fungal_TF_MHR"/>
    <property type="match status" value="1"/>
</dbReference>
<feature type="compositionally biased region" description="Polar residues" evidence="7">
    <location>
        <begin position="1215"/>
        <end position="1233"/>
    </location>
</feature>
<feature type="compositionally biased region" description="Polar residues" evidence="7">
    <location>
        <begin position="67"/>
        <end position="76"/>
    </location>
</feature>
<sequence length="2277" mass="254642">MTHRHIDDGHSVPLASSPPTPPPLPPPARRSMHTKSKSCAGSGQPQPHAPDRRQLKPDTIISGSPLVFNSSRSLSNQKDEVPEEDNPSTIRGQSYPHQEGLIGLGIQPGSGSETGTETATETGTGSSRTPDGDHLLRPEPLLRRPQPRPRPILPSGPLSRPRSMSYPEAFPPLSVYWATEFTEGRRPDLGVYIGDGYTTITFRRARNYPHAFDIEAWHPDFDNPNHDRFHCRRRRSSEDARAAAVPAAEQSAPSSSSPSSSEEAIYTIRGVPRSRSTPRHDNDSGSLRDPMSQPHLNGHRQRSSQQIAANKDVFNDKKDSKHDDDWTQNFDVDDISGKRPLNYRRRTTAFDDNALQFRRQGNIFTDADIESILRAGASPFQVQTHASHTPSQSPSSASSPSRVFTAGFVSRQTSAEMRNHSDDENWSSETNSRGRDGQGRQQSQHHDQHHQEKQPEKYVYRSRHKSVQYSKRHRSLSRERRELDKSTMRYEPVSSALGNHSQLRSDLESFPVIVIPERGLSLQENRQKSHEQQALHEEFMNGQIRSSLDRDLNNRRVTHPAIAAGTPGQAARRRNTTDDVKPHEPLVVRDQPRPSKPILSPSLSANCIALNVATNAQFSDRGGIHPQSSTLTSPGNGSFKPIKPQWVDEADRGQAMRNRVAVARRNTLRRLKSKMTDNTASPVEDYHELPSPISPPNPTSPNIMGFRAFNTASSDELDSTEEEGAATSPRSTKRPHIGRVPSSKPHVTTKKMKRQSRSRSLSRSHSRSQSKDTVCGVSNRQRSVSPAVPRRSSSIGRTYVRNSSCSRAPTHRRDPSTPQSSRSASIVPGVGRDRSSSFPLRGRAPPGQQLPQQSQSDAQDGKSERPLPPLPLHDGDDNDDIHHPLPNAHHQDRKADTDYRSHREVCLDQAANDEFQRIIQGQVTLNARAQSLRQLHTEEAFKTPPEQPESPKLEDNSVKNRLPPSAWETRVERGRARGIGEASPRPTSRVRKGRTRPILHINTQVNGSFIASSITSNSADNFFIAPTLQSWANKSQTSWVEIGDARAVTIANHHISSVHRIPQVDPPSAQSQEKHKDENGDSREFLSVKERARRFLELHSIPPAPEVAKHNDQDDYGGDDEKKHRRRSEVHWLDDKSIAEKAQETSSSKLRRSHTTKERGARRTHDEALNPPRHSIQIDSPHRRSFGSAAEAAERDVGSPLEYLRRSLRRDSRRMSTGNSDASSIARHIQQTQRRLEGQPSPPGEPRTYVPYPRNMKVRTIRAAQAAEEPKENLWKRMGRKMLRLGKQNHQETTKPEQSDIELPARTRSRDRASSTFGDLVRRASNRMSRRDKAEQIAAPGQAPKPTLKSQPGAQAQAHAYAQARGAATSECEERERRDGDEDDYGDDDDENALFWAPVGLTRPYTFCFKRGQTNDLKESRQCQDGTANVVTRTGITYYDDRLVAGVAPLSSPVMARSLTSTHGYDLDSSVVSPGVFSQSQSQSNTALPSPVLPLSKKRNVVFANLESSPASEADDADPNGERKRQPVKRACNECRQQKVSGSGSSSFYSSRSLLDISTDNLTTVTVTCKIEVNFKRIGKRSRNAEMERELADLRQKNEELKASLRRMEEDFLARSRLMNDSTTADRRTIQDDIRPTPRVNEDSRSEWRKPEQSQRSPLNSLSQPSHQTPAFSRDGPQDTESPSAPTYEGFIPSTVPLKISNPSYNNRLSESDDAVAGLLDLRAGGSLNLARSPGPQAGYRRIGNVTLSPEAANELFNEYFKLYHPYLPFLDPSKPPDDYYNISPLLYWTVIAVGSRRSQAHPKLLTDLEVPVMKEVWGLLAEVPQSYHIVKALALLCTWPFPTSSTSTDPTVMLCGMMMHVAMQIGLHRPSHAQDFSKFKIEFREGELKDRVRTWAVCNIVAQRVSTGYGQPSTTLFDWTLSKSAAADPNYRLPREIQSKLDIEVFCAKVSTTLYGNKADPVGLSNDAERYILIKVLSQDLEDLKRVVDDDNDPITSHYLYAATLHLRLSAFFDDPSATDYQLSLTSLYSAAVRLIEASLDSTATDPLTGRTIDHTTNYLYQMTLAAGFVLFKLWKSPFAAHIDKDNTKSLFNRTIWCLRNMSVSHNDLPQRMTEVLCRMWKASTSMKESTVNGTQSAQMDTTLKLKVKCRMSMSLVYDSVWRWREEFLAKGHKLETFLKNPANPDSSDSGTSSASATTINDKNGPGYPITTASDPSLAPPQINTMAPFTLGEPKGWASPTIRPPSTMLDPYEVFDPLNWMLDGQIEFPTYPYPLF</sequence>
<feature type="compositionally biased region" description="Low complexity" evidence="7">
    <location>
        <begin position="844"/>
        <end position="858"/>
    </location>
</feature>
<keyword evidence="2" id="KW-0805">Transcription regulation</keyword>
<feature type="compositionally biased region" description="Basic and acidic residues" evidence="7">
    <location>
        <begin position="432"/>
        <end position="459"/>
    </location>
</feature>
<feature type="compositionally biased region" description="Basic and acidic residues" evidence="7">
    <location>
        <begin position="217"/>
        <end position="228"/>
    </location>
</feature>
<feature type="compositionally biased region" description="Basic residues" evidence="7">
    <location>
        <begin position="747"/>
        <end position="768"/>
    </location>
</feature>
<evidence type="ECO:0000256" key="3">
    <source>
        <dbReference type="ARBA" id="ARBA00023125"/>
    </source>
</evidence>
<dbReference type="PANTHER" id="PTHR31845">
    <property type="entry name" value="FINGER DOMAIN PROTEIN, PUTATIVE-RELATED"/>
    <property type="match status" value="1"/>
</dbReference>
<feature type="region of interest" description="Disordered" evidence="7">
    <location>
        <begin position="381"/>
        <end position="499"/>
    </location>
</feature>
<feature type="region of interest" description="Disordered" evidence="7">
    <location>
        <begin position="1"/>
        <end position="165"/>
    </location>
</feature>
<dbReference type="CDD" id="cd14686">
    <property type="entry name" value="bZIP"/>
    <property type="match status" value="1"/>
</dbReference>
<accession>A0A162I4P6</accession>
<feature type="compositionally biased region" description="Basic and acidic residues" evidence="7">
    <location>
        <begin position="1192"/>
        <end position="1214"/>
    </location>
</feature>
<gene>
    <name evidence="9" type="ORF">AAP_04896</name>
</gene>
<feature type="compositionally biased region" description="Basic and acidic residues" evidence="7">
    <location>
        <begin position="1072"/>
        <end position="1085"/>
    </location>
</feature>
<feature type="compositionally biased region" description="Basic and acidic residues" evidence="7">
    <location>
        <begin position="476"/>
        <end position="488"/>
    </location>
</feature>
<feature type="compositionally biased region" description="Low complexity" evidence="7">
    <location>
        <begin position="242"/>
        <end position="264"/>
    </location>
</feature>
<feature type="compositionally biased region" description="Basic and acidic residues" evidence="7">
    <location>
        <begin position="1520"/>
        <end position="1530"/>
    </location>
</feature>
<feature type="compositionally biased region" description="Basic residues" evidence="7">
    <location>
        <begin position="460"/>
        <end position="475"/>
    </location>
</feature>
<feature type="compositionally biased region" description="Basic and acidic residues" evidence="7">
    <location>
        <begin position="1289"/>
        <end position="1313"/>
    </location>
</feature>
<evidence type="ECO:0000256" key="2">
    <source>
        <dbReference type="ARBA" id="ARBA00023015"/>
    </source>
</evidence>
<feature type="compositionally biased region" description="Basic and acidic residues" evidence="7">
    <location>
        <begin position="1155"/>
        <end position="1168"/>
    </location>
</feature>
<feature type="region of interest" description="Disordered" evidence="7">
    <location>
        <begin position="2180"/>
        <end position="2220"/>
    </location>
</feature>
<feature type="compositionally biased region" description="Low complexity" evidence="7">
    <location>
        <begin position="109"/>
        <end position="127"/>
    </location>
</feature>
<dbReference type="GO" id="GO:0008270">
    <property type="term" value="F:zinc ion binding"/>
    <property type="evidence" value="ECO:0007669"/>
    <property type="project" value="InterPro"/>
</dbReference>
<evidence type="ECO:0000313" key="10">
    <source>
        <dbReference type="Proteomes" id="UP000242877"/>
    </source>
</evidence>
<dbReference type="EMBL" id="AZGZ01000025">
    <property type="protein sequence ID" value="KZZ88573.1"/>
    <property type="molecule type" value="Genomic_DNA"/>
</dbReference>
<feature type="region of interest" description="Disordered" evidence="7">
    <location>
        <begin position="621"/>
        <end position="643"/>
    </location>
</feature>
<feature type="compositionally biased region" description="Basic and acidic residues" evidence="7">
    <location>
        <begin position="1624"/>
        <end position="1653"/>
    </location>
</feature>
<dbReference type="InterPro" id="IPR007219">
    <property type="entry name" value="XnlR_reg_dom"/>
</dbReference>
<dbReference type="VEuPathDB" id="FungiDB:AAP_04896"/>
<feature type="compositionally biased region" description="Acidic residues" evidence="7">
    <location>
        <begin position="715"/>
        <end position="724"/>
    </location>
</feature>
<evidence type="ECO:0000256" key="4">
    <source>
        <dbReference type="ARBA" id="ARBA00023163"/>
    </source>
</evidence>
<reference evidence="9 10" key="1">
    <citation type="journal article" date="2016" name="Genome Biol. Evol.">
        <title>Divergent and convergent evolution of fungal pathogenicity.</title>
        <authorList>
            <person name="Shang Y."/>
            <person name="Xiao G."/>
            <person name="Zheng P."/>
            <person name="Cen K."/>
            <person name="Zhan S."/>
            <person name="Wang C."/>
        </authorList>
    </citation>
    <scope>NUCLEOTIDE SEQUENCE [LARGE SCALE GENOMIC DNA]</scope>
    <source>
        <strain evidence="9 10">ARSEF 7405</strain>
    </source>
</reference>
<dbReference type="Pfam" id="PF04082">
    <property type="entry name" value="Fungal_trans"/>
    <property type="match status" value="1"/>
</dbReference>
<feature type="compositionally biased region" description="Polar residues" evidence="7">
    <location>
        <begin position="87"/>
        <end position="96"/>
    </location>
</feature>
<feature type="compositionally biased region" description="Low complexity" evidence="7">
    <location>
        <begin position="384"/>
        <end position="401"/>
    </location>
</feature>
<feature type="compositionally biased region" description="Basic and acidic residues" evidence="7">
    <location>
        <begin position="1129"/>
        <end position="1143"/>
    </location>
</feature>
<keyword evidence="10" id="KW-1185">Reference proteome</keyword>
<feature type="coiled-coil region" evidence="6">
    <location>
        <begin position="1577"/>
        <end position="1611"/>
    </location>
</feature>
<feature type="region of interest" description="Disordered" evidence="7">
    <location>
        <begin position="1099"/>
        <end position="1251"/>
    </location>
</feature>
<feature type="compositionally biased region" description="Low complexity" evidence="7">
    <location>
        <begin position="2187"/>
        <end position="2200"/>
    </location>
</feature>
<feature type="compositionally biased region" description="Acidic residues" evidence="7">
    <location>
        <begin position="1381"/>
        <end position="1392"/>
    </location>
</feature>
<evidence type="ECO:0000256" key="5">
    <source>
        <dbReference type="ARBA" id="ARBA00023242"/>
    </source>
</evidence>
<dbReference type="PANTHER" id="PTHR31845:SF21">
    <property type="entry name" value="REGULATORY PROTEIN LEU3"/>
    <property type="match status" value="1"/>
</dbReference>
<comment type="subcellular location">
    <subcellularLocation>
        <location evidence="1">Nucleus</location>
    </subcellularLocation>
</comment>
<proteinExistence type="predicted"/>
<evidence type="ECO:0000256" key="6">
    <source>
        <dbReference type="SAM" id="Coils"/>
    </source>
</evidence>